<keyword evidence="1" id="KW-0812">Transmembrane</keyword>
<dbReference type="EMBL" id="JAULSW010000001">
    <property type="protein sequence ID" value="KAK3394807.1"/>
    <property type="molecule type" value="Genomic_DNA"/>
</dbReference>
<sequence length="194" mass="22156">MLAGWITQTMTSTPAAWHSHSSEDSARRMGRGARINIIQARFYSDPPLRSAPLSSFFFVYLFLLAVSVMTLFLAVCEQSSPGLTVLHQAPAVVVHMNIYTTRGVMSERKPFDVTHRMYRATRRPGGSSINGKNETSGCLLSISTFFIFLFTYFFLDTLFRPRKVYLPTYLHIQCIYDITAIHCILLYIYIFLVM</sequence>
<protein>
    <submittedName>
        <fullName evidence="2">Uncharacterized protein</fullName>
    </submittedName>
</protein>
<accession>A0AAE0U8L0</accession>
<feature type="transmembrane region" description="Helical" evidence="1">
    <location>
        <begin position="175"/>
        <end position="193"/>
    </location>
</feature>
<feature type="transmembrane region" description="Helical" evidence="1">
    <location>
        <begin position="57"/>
        <end position="76"/>
    </location>
</feature>
<reference evidence="2" key="1">
    <citation type="journal article" date="2023" name="Mol. Phylogenet. Evol.">
        <title>Genome-scale phylogeny and comparative genomics of the fungal order Sordariales.</title>
        <authorList>
            <person name="Hensen N."/>
            <person name="Bonometti L."/>
            <person name="Westerberg I."/>
            <person name="Brannstrom I.O."/>
            <person name="Guillou S."/>
            <person name="Cros-Aarteil S."/>
            <person name="Calhoun S."/>
            <person name="Haridas S."/>
            <person name="Kuo A."/>
            <person name="Mondo S."/>
            <person name="Pangilinan J."/>
            <person name="Riley R."/>
            <person name="LaButti K."/>
            <person name="Andreopoulos B."/>
            <person name="Lipzen A."/>
            <person name="Chen C."/>
            <person name="Yan M."/>
            <person name="Daum C."/>
            <person name="Ng V."/>
            <person name="Clum A."/>
            <person name="Steindorff A."/>
            <person name="Ohm R.A."/>
            <person name="Martin F."/>
            <person name="Silar P."/>
            <person name="Natvig D.O."/>
            <person name="Lalanne C."/>
            <person name="Gautier V."/>
            <person name="Ament-Velasquez S.L."/>
            <person name="Kruys A."/>
            <person name="Hutchinson M.I."/>
            <person name="Powell A.J."/>
            <person name="Barry K."/>
            <person name="Miller A.N."/>
            <person name="Grigoriev I.V."/>
            <person name="Debuchy R."/>
            <person name="Gladieux P."/>
            <person name="Hiltunen Thoren M."/>
            <person name="Johannesson H."/>
        </authorList>
    </citation>
    <scope>NUCLEOTIDE SEQUENCE</scope>
    <source>
        <strain evidence="2">CBS 232.78</strain>
    </source>
</reference>
<evidence type="ECO:0000313" key="3">
    <source>
        <dbReference type="Proteomes" id="UP001285441"/>
    </source>
</evidence>
<proteinExistence type="predicted"/>
<dbReference type="Proteomes" id="UP001285441">
    <property type="component" value="Unassembled WGS sequence"/>
</dbReference>
<name>A0AAE0U8L0_9PEZI</name>
<evidence type="ECO:0000313" key="2">
    <source>
        <dbReference type="EMBL" id="KAK3394807.1"/>
    </source>
</evidence>
<reference evidence="2" key="2">
    <citation type="submission" date="2023-06" db="EMBL/GenBank/DDBJ databases">
        <authorList>
            <consortium name="Lawrence Berkeley National Laboratory"/>
            <person name="Haridas S."/>
            <person name="Hensen N."/>
            <person name="Bonometti L."/>
            <person name="Westerberg I."/>
            <person name="Brannstrom I.O."/>
            <person name="Guillou S."/>
            <person name="Cros-Aarteil S."/>
            <person name="Calhoun S."/>
            <person name="Kuo A."/>
            <person name="Mondo S."/>
            <person name="Pangilinan J."/>
            <person name="Riley R."/>
            <person name="LaButti K."/>
            <person name="Andreopoulos B."/>
            <person name="Lipzen A."/>
            <person name="Chen C."/>
            <person name="Yanf M."/>
            <person name="Daum C."/>
            <person name="Ng V."/>
            <person name="Clum A."/>
            <person name="Steindorff A."/>
            <person name="Ohm R."/>
            <person name="Martin F."/>
            <person name="Silar P."/>
            <person name="Natvig D."/>
            <person name="Lalanne C."/>
            <person name="Gautier V."/>
            <person name="Ament-velasquez S.L."/>
            <person name="Kruys A."/>
            <person name="Hutchinson M.I."/>
            <person name="Powell A.J."/>
            <person name="Barry K."/>
            <person name="Miller A.N."/>
            <person name="Grigoriev I.V."/>
            <person name="Debuchy R."/>
            <person name="Gladieux P."/>
            <person name="Thoren M.H."/>
            <person name="Johannesson H."/>
        </authorList>
    </citation>
    <scope>NUCLEOTIDE SEQUENCE</scope>
    <source>
        <strain evidence="2">CBS 232.78</strain>
    </source>
</reference>
<gene>
    <name evidence="2" type="ORF">B0H63DRAFT_58246</name>
</gene>
<feature type="transmembrane region" description="Helical" evidence="1">
    <location>
        <begin position="137"/>
        <end position="155"/>
    </location>
</feature>
<dbReference type="AlphaFoldDB" id="A0AAE0U8L0"/>
<comment type="caution">
    <text evidence="2">The sequence shown here is derived from an EMBL/GenBank/DDBJ whole genome shotgun (WGS) entry which is preliminary data.</text>
</comment>
<keyword evidence="3" id="KW-1185">Reference proteome</keyword>
<organism evidence="2 3">
    <name type="scientific">Podospora didyma</name>
    <dbReference type="NCBI Taxonomy" id="330526"/>
    <lineage>
        <taxon>Eukaryota</taxon>
        <taxon>Fungi</taxon>
        <taxon>Dikarya</taxon>
        <taxon>Ascomycota</taxon>
        <taxon>Pezizomycotina</taxon>
        <taxon>Sordariomycetes</taxon>
        <taxon>Sordariomycetidae</taxon>
        <taxon>Sordariales</taxon>
        <taxon>Podosporaceae</taxon>
        <taxon>Podospora</taxon>
    </lineage>
</organism>
<keyword evidence="1" id="KW-0472">Membrane</keyword>
<evidence type="ECO:0000256" key="1">
    <source>
        <dbReference type="SAM" id="Phobius"/>
    </source>
</evidence>
<keyword evidence="1" id="KW-1133">Transmembrane helix</keyword>